<reference evidence="2 3" key="1">
    <citation type="submission" date="2015-01" db="EMBL/GenBank/DDBJ databases">
        <title>Evolution of Trichinella species and genotypes.</title>
        <authorList>
            <person name="Korhonen P.K."/>
            <person name="Edoardo P."/>
            <person name="Giuseppe L.R."/>
            <person name="Gasser R.B."/>
        </authorList>
    </citation>
    <scope>NUCLEOTIDE SEQUENCE [LARGE SCALE GENOMIC DNA]</scope>
    <source>
        <strain evidence="2">ISS1980</strain>
    </source>
</reference>
<name>A0A0V1N1M5_9BILA</name>
<dbReference type="Proteomes" id="UP000054843">
    <property type="component" value="Unassembled WGS sequence"/>
</dbReference>
<dbReference type="EMBL" id="JYDO01000016">
    <property type="protein sequence ID" value="KRZ77906.1"/>
    <property type="molecule type" value="Genomic_DNA"/>
</dbReference>
<keyword evidence="1" id="KW-0732">Signal</keyword>
<organism evidence="2 3">
    <name type="scientific">Trichinella papuae</name>
    <dbReference type="NCBI Taxonomy" id="268474"/>
    <lineage>
        <taxon>Eukaryota</taxon>
        <taxon>Metazoa</taxon>
        <taxon>Ecdysozoa</taxon>
        <taxon>Nematoda</taxon>
        <taxon>Enoplea</taxon>
        <taxon>Dorylaimia</taxon>
        <taxon>Trichinellida</taxon>
        <taxon>Trichinellidae</taxon>
        <taxon>Trichinella</taxon>
    </lineage>
</organism>
<accession>A0A0V1N1M5</accession>
<dbReference type="AlphaFoldDB" id="A0A0V1N1M5"/>
<evidence type="ECO:0000256" key="1">
    <source>
        <dbReference type="SAM" id="SignalP"/>
    </source>
</evidence>
<evidence type="ECO:0000313" key="2">
    <source>
        <dbReference type="EMBL" id="KRZ77906.1"/>
    </source>
</evidence>
<feature type="signal peptide" evidence="1">
    <location>
        <begin position="1"/>
        <end position="18"/>
    </location>
</feature>
<keyword evidence="3" id="KW-1185">Reference proteome</keyword>
<gene>
    <name evidence="2" type="ORF">T10_11796</name>
</gene>
<feature type="chain" id="PRO_5006883039" evidence="1">
    <location>
        <begin position="19"/>
        <end position="360"/>
    </location>
</feature>
<sequence length="360" mass="40352">MTFKFCIILVFFSTVSKAQMLGGATHWGEDDPFMTPKAKDALLSWTLKQPSGIYKKLIKFEESSTMGITTLMVVKLQDTNCTVSAERFSSYADIEKHCSGQGEVEDCTIEYKYLDTTTARITCTADIPVSDSTDLREENLFVSQQAKDALFKWSLKQSSGVYKKLIKSEKSSAMGVDTSIRVWLQDTDCPILEKKFSSYADIEAQCNGMGQTKDCRIQFKNPDMTKVSLTCIIRKDVRPTQQSDIPVGGSADLREKNGFVSQQAKDALFKWSLKQSSGVYKKLIKSEKSSTRGANTSIRVWLQDTDCPILAKKFSSYADMEAQCNGIGQSKDCRIQFKNPDMTKVSLTCIVRKDVRPDLK</sequence>
<evidence type="ECO:0000313" key="3">
    <source>
        <dbReference type="Proteomes" id="UP000054843"/>
    </source>
</evidence>
<proteinExistence type="predicted"/>
<comment type="caution">
    <text evidence="2">The sequence shown here is derived from an EMBL/GenBank/DDBJ whole genome shotgun (WGS) entry which is preliminary data.</text>
</comment>
<protein>
    <submittedName>
        <fullName evidence="2">Uncharacterized protein</fullName>
    </submittedName>
</protein>